<evidence type="ECO:0000256" key="6">
    <source>
        <dbReference type="ARBA" id="ARBA00023212"/>
    </source>
</evidence>
<organism evidence="10 11">
    <name type="scientific">Apteryx owenii</name>
    <name type="common">Little spotted kiwi</name>
    <dbReference type="NCBI Taxonomy" id="8824"/>
    <lineage>
        <taxon>Eukaryota</taxon>
        <taxon>Metazoa</taxon>
        <taxon>Chordata</taxon>
        <taxon>Craniata</taxon>
        <taxon>Vertebrata</taxon>
        <taxon>Euteleostomi</taxon>
        <taxon>Archelosauria</taxon>
        <taxon>Archosauria</taxon>
        <taxon>Dinosauria</taxon>
        <taxon>Saurischia</taxon>
        <taxon>Theropoda</taxon>
        <taxon>Coelurosauria</taxon>
        <taxon>Aves</taxon>
        <taxon>Palaeognathae</taxon>
        <taxon>Apterygiformes</taxon>
        <taxon>Apterygidae</taxon>
        <taxon>Apteryx</taxon>
    </lineage>
</organism>
<keyword evidence="5" id="KW-0175">Coiled coil</keyword>
<evidence type="ECO:0000256" key="3">
    <source>
        <dbReference type="ARBA" id="ARBA00022574"/>
    </source>
</evidence>
<keyword evidence="6" id="KW-0206">Cytoskeleton</keyword>
<evidence type="ECO:0000256" key="4">
    <source>
        <dbReference type="ARBA" id="ARBA00022737"/>
    </source>
</evidence>
<dbReference type="Ensembl" id="ENSAOWT00000007388.1">
    <property type="protein sequence ID" value="ENSAOWP00000006538.1"/>
    <property type="gene ID" value="ENSAOWG00000004490.1"/>
</dbReference>
<reference evidence="10" key="2">
    <citation type="submission" date="2025-09" db="UniProtKB">
        <authorList>
            <consortium name="Ensembl"/>
        </authorList>
    </citation>
    <scope>IDENTIFICATION</scope>
</reference>
<evidence type="ECO:0000313" key="10">
    <source>
        <dbReference type="Ensembl" id="ENSAOWP00000006538.1"/>
    </source>
</evidence>
<comment type="subcellular location">
    <subcellularLocation>
        <location evidence="1">Cytoplasm</location>
        <location evidence="1">Cytoskeleton</location>
        <location evidence="1">Cilium axoneme</location>
    </subcellularLocation>
</comment>
<evidence type="ECO:0000256" key="1">
    <source>
        <dbReference type="ARBA" id="ARBA00004430"/>
    </source>
</evidence>
<dbReference type="PANTHER" id="PTHR14885:SF1">
    <property type="entry name" value="CILIA- AND FLAGELLA-ASSOCIATED PROTEIN 43"/>
    <property type="match status" value="1"/>
</dbReference>
<dbReference type="InterPro" id="IPR015943">
    <property type="entry name" value="WD40/YVTN_repeat-like_dom_sf"/>
</dbReference>
<comment type="similarity">
    <text evidence="8">Belongs to the CFAP43 family.</text>
</comment>
<dbReference type="InterPro" id="IPR036322">
    <property type="entry name" value="WD40_repeat_dom_sf"/>
</dbReference>
<evidence type="ECO:0000256" key="5">
    <source>
        <dbReference type="ARBA" id="ARBA00023054"/>
    </source>
</evidence>
<dbReference type="AlphaFoldDB" id="A0A8B9P9K9"/>
<keyword evidence="11" id="KW-1185">Reference proteome</keyword>
<dbReference type="PANTHER" id="PTHR14885">
    <property type="entry name" value="CILIA- AND FLAGELLA-ASSOCIATED PROTEIN 43-RELATED"/>
    <property type="match status" value="1"/>
</dbReference>
<keyword evidence="4" id="KW-0677">Repeat</keyword>
<dbReference type="GO" id="GO:0007288">
    <property type="term" value="P:sperm axoneme assembly"/>
    <property type="evidence" value="ECO:0007669"/>
    <property type="project" value="TreeGrafter"/>
</dbReference>
<evidence type="ECO:0000256" key="2">
    <source>
        <dbReference type="ARBA" id="ARBA00022490"/>
    </source>
</evidence>
<keyword evidence="7" id="KW-0966">Cell projection</keyword>
<evidence type="ECO:0000256" key="7">
    <source>
        <dbReference type="ARBA" id="ARBA00023273"/>
    </source>
</evidence>
<accession>A0A8B9P9K9</accession>
<protein>
    <recommendedName>
        <fullName evidence="9">Cilia- and flagella-associated protein 43</fullName>
    </recommendedName>
</protein>
<dbReference type="GO" id="GO:0005930">
    <property type="term" value="C:axoneme"/>
    <property type="evidence" value="ECO:0007669"/>
    <property type="project" value="UniProtKB-SubCell"/>
</dbReference>
<sequence length="328" mass="37103">MLVCFFLRWVQGFSTKIGFVNNHTVCYPCGNYILFVDIETKKKRVLECQTGQVGAFAVNGYSKVVAFSDRKLNPFIYIYTFPELNKLTELKGNVQLDYTLLAFSFTGPYLASYSSIPEFVLSVWNWKENILLCSESQPGVTATSLSFNPMNWQQLCFVNESSLTIWDIEKNNEDHYLKRNPVKLPNEEGSLSPHEDLFSPDSRTENPYYGPVMPISAIAGLVGDEAETFMPRDVFKPSVHPTAHCWTATSDIYVGCEEGCVLAINAETLNVSFLQQSPEGIVFCYHIKGLQYEMTVCVDISQPISSLIFSPDYTILLIVTQQVQHLRQ</sequence>
<keyword evidence="3" id="KW-0853">WD repeat</keyword>
<evidence type="ECO:0000256" key="8">
    <source>
        <dbReference type="ARBA" id="ARBA00023605"/>
    </source>
</evidence>
<evidence type="ECO:0000256" key="9">
    <source>
        <dbReference type="ARBA" id="ARBA00023662"/>
    </source>
</evidence>
<dbReference type="SUPFAM" id="SSF50978">
    <property type="entry name" value="WD40 repeat-like"/>
    <property type="match status" value="1"/>
</dbReference>
<dbReference type="Proteomes" id="UP000694424">
    <property type="component" value="Unplaced"/>
</dbReference>
<name>A0A8B9P9K9_APTOW</name>
<reference evidence="10" key="1">
    <citation type="submission" date="2025-08" db="UniProtKB">
        <authorList>
            <consortium name="Ensembl"/>
        </authorList>
    </citation>
    <scope>IDENTIFICATION</scope>
</reference>
<proteinExistence type="inferred from homology"/>
<keyword evidence="2" id="KW-0963">Cytoplasm</keyword>
<evidence type="ECO:0000313" key="11">
    <source>
        <dbReference type="Proteomes" id="UP000694424"/>
    </source>
</evidence>
<dbReference type="Gene3D" id="2.130.10.10">
    <property type="entry name" value="YVTN repeat-like/Quinoprotein amine dehydrogenase"/>
    <property type="match status" value="1"/>
</dbReference>